<feature type="compositionally biased region" description="Low complexity" evidence="1">
    <location>
        <begin position="74"/>
        <end position="85"/>
    </location>
</feature>
<organism evidence="2 3">
    <name type="scientific">Meripilus lineatus</name>
    <dbReference type="NCBI Taxonomy" id="2056292"/>
    <lineage>
        <taxon>Eukaryota</taxon>
        <taxon>Fungi</taxon>
        <taxon>Dikarya</taxon>
        <taxon>Basidiomycota</taxon>
        <taxon>Agaricomycotina</taxon>
        <taxon>Agaricomycetes</taxon>
        <taxon>Polyporales</taxon>
        <taxon>Meripilaceae</taxon>
        <taxon>Meripilus</taxon>
    </lineage>
</organism>
<dbReference type="Proteomes" id="UP001212997">
    <property type="component" value="Unassembled WGS sequence"/>
</dbReference>
<name>A0AAD5UUA4_9APHY</name>
<feature type="compositionally biased region" description="Low complexity" evidence="1">
    <location>
        <begin position="11"/>
        <end position="31"/>
    </location>
</feature>
<sequence>MNSPPPAKNAVDPSSPTSITVTVPSSPETSVRLSPTQDAHRDSVSRFSSTGPYDFATFQMSDSLIPPSSHPSSRDPTTQDTSTPTSVSFFDQLMHQADLPEPGPAYFHARRARWCTPSPSYNPTLPQETPLSRQRLEALLNHQKPPESDEVWNAGVGKVWRGIIGGARLKRRLPLGSLVCDSLNRSELSSSSSHGLSRQIKLLMAGWIRDGTWPKGGIAPDPDDAMVMDEDGQVTTEVATPMSPDGLSRVTTPVISGQDVAGPSHSQVFWGSGIPTNT</sequence>
<comment type="caution">
    <text evidence="2">The sequence shown here is derived from an EMBL/GenBank/DDBJ whole genome shotgun (WGS) entry which is preliminary data.</text>
</comment>
<dbReference type="AlphaFoldDB" id="A0AAD5UUA4"/>
<accession>A0AAD5UUA4</accession>
<gene>
    <name evidence="2" type="ORF">NLI96_g10157</name>
</gene>
<proteinExistence type="predicted"/>
<feature type="region of interest" description="Disordered" evidence="1">
    <location>
        <begin position="1"/>
        <end position="85"/>
    </location>
</feature>
<protein>
    <recommendedName>
        <fullName evidence="4">DUF4050 domain-containing protein</fullName>
    </recommendedName>
</protein>
<dbReference type="EMBL" id="JANAWD010000556">
    <property type="protein sequence ID" value="KAJ3477893.1"/>
    <property type="molecule type" value="Genomic_DNA"/>
</dbReference>
<keyword evidence="3" id="KW-1185">Reference proteome</keyword>
<evidence type="ECO:0000313" key="3">
    <source>
        <dbReference type="Proteomes" id="UP001212997"/>
    </source>
</evidence>
<evidence type="ECO:0008006" key="4">
    <source>
        <dbReference type="Google" id="ProtNLM"/>
    </source>
</evidence>
<reference evidence="2" key="1">
    <citation type="submission" date="2022-07" db="EMBL/GenBank/DDBJ databases">
        <title>Genome Sequence of Physisporinus lineatus.</title>
        <authorList>
            <person name="Buettner E."/>
        </authorList>
    </citation>
    <scope>NUCLEOTIDE SEQUENCE</scope>
    <source>
        <strain evidence="2">VT162</strain>
    </source>
</reference>
<evidence type="ECO:0000256" key="1">
    <source>
        <dbReference type="SAM" id="MobiDB-lite"/>
    </source>
</evidence>
<evidence type="ECO:0000313" key="2">
    <source>
        <dbReference type="EMBL" id="KAJ3477893.1"/>
    </source>
</evidence>